<organism evidence="2 3">
    <name type="scientific">Dryococelus australis</name>
    <dbReference type="NCBI Taxonomy" id="614101"/>
    <lineage>
        <taxon>Eukaryota</taxon>
        <taxon>Metazoa</taxon>
        <taxon>Ecdysozoa</taxon>
        <taxon>Arthropoda</taxon>
        <taxon>Hexapoda</taxon>
        <taxon>Insecta</taxon>
        <taxon>Pterygota</taxon>
        <taxon>Neoptera</taxon>
        <taxon>Polyneoptera</taxon>
        <taxon>Phasmatodea</taxon>
        <taxon>Verophasmatodea</taxon>
        <taxon>Anareolatae</taxon>
        <taxon>Phasmatidae</taxon>
        <taxon>Eurycanthinae</taxon>
        <taxon>Dryococelus</taxon>
    </lineage>
</organism>
<proteinExistence type="predicted"/>
<evidence type="ECO:0000256" key="1">
    <source>
        <dbReference type="SAM" id="MobiDB-lite"/>
    </source>
</evidence>
<evidence type="ECO:0000313" key="2">
    <source>
        <dbReference type="EMBL" id="KAJ8865843.1"/>
    </source>
</evidence>
<dbReference type="Proteomes" id="UP001159363">
    <property type="component" value="Chromosome 16"/>
</dbReference>
<feature type="region of interest" description="Disordered" evidence="1">
    <location>
        <begin position="180"/>
        <end position="206"/>
    </location>
</feature>
<protein>
    <submittedName>
        <fullName evidence="2">Uncharacterized protein</fullName>
    </submittedName>
</protein>
<accession>A0ABQ9G3F3</accession>
<reference evidence="2 3" key="1">
    <citation type="submission" date="2023-02" db="EMBL/GenBank/DDBJ databases">
        <title>LHISI_Scaffold_Assembly.</title>
        <authorList>
            <person name="Stuart O.P."/>
            <person name="Cleave R."/>
            <person name="Magrath M.J.L."/>
            <person name="Mikheyev A.S."/>
        </authorList>
    </citation>
    <scope>NUCLEOTIDE SEQUENCE [LARGE SCALE GENOMIC DNA]</scope>
    <source>
        <strain evidence="2">Daus_M_001</strain>
        <tissue evidence="2">Leg muscle</tissue>
    </source>
</reference>
<keyword evidence="3" id="KW-1185">Reference proteome</keyword>
<dbReference type="EMBL" id="JARBHB010000017">
    <property type="protein sequence ID" value="KAJ8865843.1"/>
    <property type="molecule type" value="Genomic_DNA"/>
</dbReference>
<comment type="caution">
    <text evidence="2">The sequence shown here is derived from an EMBL/GenBank/DDBJ whole genome shotgun (WGS) entry which is preliminary data.</text>
</comment>
<gene>
    <name evidence="2" type="ORF">PR048_033365</name>
</gene>
<sequence length="978" mass="110227">MNALSCRPMKINAKRREAGGHSSHILECNLRYGDAAWVADFQNDRRVCPKILKGSFAIRKGSVFRVDSFSRLSTIVYKLHGPGDECQRLSYGGDTAAAHTIHSRRRRPLIRLLRVYATLTYPNTSRIPITRKNSPCGHLKSNRVNAESPVRTLHVSLQLCALWRGNVALMLVGLERGKKLQVRPPQSPRSPTHTRLHHRGSKLDPRLDLRSTQRTVTPIEFRAELESEMMFIPNLRNWRFEISTREQQASRVAGSWLARSSRGRDKKKKKKNQRLWYVAAYCRVVIAAYSLRHRLCSLPSVISMNLPEYRRDNHGVRVCDNTLERFSEILDLHSAVSGPQTKDEVDRSRWLHTTNLRVPTSNCFSADTTSENGVLKSNNYSNRLLEHSINEINKRSHGRKGRERRSTEEPMAIREEGPECETRTRIQFDLGSNVKVLHQRNFMILDLRFVPLGCKEIRWRICAVFNRLILLKCVLDASPAAAFCNSLAVTQRSVKSLNDKDPELYTTGAVDVNKLQNTAAGLDTDVSMQFARLVRLYWIVNKGCSLQPDSKHPNRWRPASECRTVGRGPIGKHLKKQLRTYEKKGGDHWADDVNLRLHLAVSDLHGGETGEPRENPLTSGFIVRHNSHLRKSGSGLAGDWTRNKLQLINPVLSNPICQQLQRGRTMSDYSKMPEVTGSKDIPVEITNNKFKDLKIIPDDTDALVFCIQHYHFQQLEWTGLMKSTHSQRVYIDTSMAESQNKVVAPYVLVAHALSGCDTPPVLYGWRLGWRLYFRLKLLTCRRPGSLSKSRRRNMTAMDNEEVTLLLYAEDSDGNATGVRISTGSVPFGTILVSAFTTKWNVAYAGLLGKCKAVPFSSQLMERGGQATPASNRPDIVRMAPGWTPRSKRLVKEGWRVGGGVVVEDPREKPRKPAASSPCKIPTCENPGATPPECSSRYATAAPGESNFRQSFSSLLTEDLPTMAVSPWAICLSARGRDP</sequence>
<name>A0ABQ9G3F3_9NEOP</name>
<evidence type="ECO:0000313" key="3">
    <source>
        <dbReference type="Proteomes" id="UP001159363"/>
    </source>
</evidence>
<feature type="region of interest" description="Disordered" evidence="1">
    <location>
        <begin position="902"/>
        <end position="937"/>
    </location>
</feature>